<dbReference type="AlphaFoldDB" id="A0A6I6F2F9"/>
<dbReference type="Proteomes" id="UP000422764">
    <property type="component" value="Chromosome"/>
</dbReference>
<reference evidence="1 2" key="1">
    <citation type="submission" date="2019-12" db="EMBL/GenBank/DDBJ databases">
        <title>Genome sequenceing of Clostridium bovifaecis.</title>
        <authorList>
            <person name="Yao Y."/>
        </authorList>
    </citation>
    <scope>NUCLEOTIDE SEQUENCE [LARGE SCALE GENOMIC DNA]</scope>
    <source>
        <strain evidence="1 2">BXX</strain>
    </source>
</reference>
<protein>
    <submittedName>
        <fullName evidence="1">Uncharacterized protein</fullName>
    </submittedName>
</protein>
<evidence type="ECO:0000313" key="2">
    <source>
        <dbReference type="Proteomes" id="UP000422764"/>
    </source>
</evidence>
<sequence>MLNDKGESIKEEEIIRISSSNNSSAKKVNSFKVVFENPNWNTQSIVLKAYTSSENAVYNKEIKMLVKLLDR</sequence>
<organism evidence="1 2">
    <name type="scientific">Clostridium bovifaecis</name>
    <dbReference type="NCBI Taxonomy" id="2184719"/>
    <lineage>
        <taxon>Bacteria</taxon>
        <taxon>Bacillati</taxon>
        <taxon>Bacillota</taxon>
        <taxon>Clostridia</taxon>
        <taxon>Eubacteriales</taxon>
        <taxon>Clostridiaceae</taxon>
        <taxon>Clostridium</taxon>
    </lineage>
</organism>
<proteinExistence type="predicted"/>
<evidence type="ECO:0000313" key="1">
    <source>
        <dbReference type="EMBL" id="QGU94917.1"/>
    </source>
</evidence>
<keyword evidence="2" id="KW-1185">Reference proteome</keyword>
<accession>A0A6I6F2F9</accession>
<name>A0A6I6F2F9_9CLOT</name>
<gene>
    <name evidence="1" type="ORF">GOM49_07220</name>
</gene>
<dbReference type="EMBL" id="CP046522">
    <property type="protein sequence ID" value="QGU94917.1"/>
    <property type="molecule type" value="Genomic_DNA"/>
</dbReference>